<dbReference type="Proteomes" id="UP000271098">
    <property type="component" value="Unassembled WGS sequence"/>
</dbReference>
<keyword evidence="2" id="KW-1185">Reference proteome</keyword>
<dbReference type="OrthoDB" id="10258825at2759"/>
<sequence length="71" mass="8727">MTGDEAAGFFRNDPHAFKIYHRGYQKQVRLLRINLCLRCQWLIRCEKRDSWSFGRSRDVKFFKIYESYARF</sequence>
<protein>
    <submittedName>
        <fullName evidence="3">Ribosomal RNA-processing protein 8</fullName>
    </submittedName>
</protein>
<reference evidence="3" key="1">
    <citation type="submission" date="2016-06" db="UniProtKB">
        <authorList>
            <consortium name="WormBaseParasite"/>
        </authorList>
    </citation>
    <scope>IDENTIFICATION</scope>
</reference>
<evidence type="ECO:0000313" key="3">
    <source>
        <dbReference type="WBParaSite" id="GPUH_0002715901-mRNA-1"/>
    </source>
</evidence>
<organism evidence="3">
    <name type="scientific">Gongylonema pulchrum</name>
    <dbReference type="NCBI Taxonomy" id="637853"/>
    <lineage>
        <taxon>Eukaryota</taxon>
        <taxon>Metazoa</taxon>
        <taxon>Ecdysozoa</taxon>
        <taxon>Nematoda</taxon>
        <taxon>Chromadorea</taxon>
        <taxon>Rhabditida</taxon>
        <taxon>Spirurina</taxon>
        <taxon>Spiruromorpha</taxon>
        <taxon>Spiruroidea</taxon>
        <taxon>Gongylonematidae</taxon>
        <taxon>Gongylonema</taxon>
    </lineage>
</organism>
<dbReference type="EMBL" id="UYRT01119885">
    <property type="protein sequence ID" value="VDN49999.1"/>
    <property type="molecule type" value="Genomic_DNA"/>
</dbReference>
<dbReference type="InterPro" id="IPR042036">
    <property type="entry name" value="RRP8_N"/>
</dbReference>
<evidence type="ECO:0000313" key="2">
    <source>
        <dbReference type="Proteomes" id="UP000271098"/>
    </source>
</evidence>
<name>A0A183F1N8_9BILA</name>
<evidence type="ECO:0000313" key="1">
    <source>
        <dbReference type="EMBL" id="VDN49999.1"/>
    </source>
</evidence>
<reference evidence="1 2" key="2">
    <citation type="submission" date="2018-11" db="EMBL/GenBank/DDBJ databases">
        <authorList>
            <consortium name="Pathogen Informatics"/>
        </authorList>
    </citation>
    <scope>NUCLEOTIDE SEQUENCE [LARGE SCALE GENOMIC DNA]</scope>
</reference>
<dbReference type="WBParaSite" id="GPUH_0002715901-mRNA-1">
    <property type="protein sequence ID" value="GPUH_0002715901-mRNA-1"/>
    <property type="gene ID" value="GPUH_0002715901"/>
</dbReference>
<dbReference type="AlphaFoldDB" id="A0A183F1N8"/>
<gene>
    <name evidence="1" type="ORF">GPUH_LOCUS27130</name>
</gene>
<accession>A0A183F1N8</accession>
<proteinExistence type="predicted"/>
<dbReference type="Gene3D" id="1.10.10.2150">
    <property type="entry name" value="Ribosomal RNA-processing protein 8, N-terminal domain"/>
    <property type="match status" value="1"/>
</dbReference>